<accession>A0ABU9K4P7</accession>
<dbReference type="GeneID" id="92962626"/>
<evidence type="ECO:0000313" key="1">
    <source>
        <dbReference type="EMBL" id="MEL3958980.1"/>
    </source>
</evidence>
<keyword evidence="2" id="KW-1185">Reference proteome</keyword>
<dbReference type="RefSeq" id="WP_269920223.1">
    <property type="nucleotide sequence ID" value="NZ_CP155467.1"/>
</dbReference>
<gene>
    <name evidence="1" type="ORF">NST17_17640</name>
</gene>
<dbReference type="EMBL" id="JBBYAK010000001">
    <property type="protein sequence ID" value="MEL3958980.1"/>
    <property type="molecule type" value="Genomic_DNA"/>
</dbReference>
<proteinExistence type="predicted"/>
<comment type="caution">
    <text evidence="1">The sequence shown here is derived from an EMBL/GenBank/DDBJ whole genome shotgun (WGS) entry which is preliminary data.</text>
</comment>
<protein>
    <recommendedName>
        <fullName evidence="3">XRE family transcriptional regulator</fullName>
    </recommendedName>
</protein>
<sequence>MSDINCIKKLRNEKGLSISEIERTMKINWRTAKKYADEDQLPQERECKKTEMMYEEKWGEIVSDWLFEDSKLKKKSRRTKKQISFWQLKNV</sequence>
<reference evidence="1 2" key="1">
    <citation type="submission" date="2024-03" db="EMBL/GenBank/DDBJ databases">
        <title>Bacilli Hybrid Assemblies.</title>
        <authorList>
            <person name="Kovac J."/>
        </authorList>
    </citation>
    <scope>NUCLEOTIDE SEQUENCE [LARGE SCALE GENOMIC DNA]</scope>
    <source>
        <strain evidence="1 2">FSL M8-0022</strain>
    </source>
</reference>
<name>A0ABU9K4P7_9BACI</name>
<evidence type="ECO:0000313" key="2">
    <source>
        <dbReference type="Proteomes" id="UP001459714"/>
    </source>
</evidence>
<dbReference type="Proteomes" id="UP001459714">
    <property type="component" value="Unassembled WGS sequence"/>
</dbReference>
<organism evidence="1 2">
    <name type="scientific">Caldifermentibacillus hisashii</name>
    <dbReference type="NCBI Taxonomy" id="996558"/>
    <lineage>
        <taxon>Bacteria</taxon>
        <taxon>Bacillati</taxon>
        <taxon>Bacillota</taxon>
        <taxon>Bacilli</taxon>
        <taxon>Bacillales</taxon>
        <taxon>Bacillaceae</taxon>
        <taxon>Caldifermentibacillus</taxon>
    </lineage>
</organism>
<evidence type="ECO:0008006" key="3">
    <source>
        <dbReference type="Google" id="ProtNLM"/>
    </source>
</evidence>